<proteinExistence type="predicted"/>
<keyword evidence="2" id="KW-1185">Reference proteome</keyword>
<evidence type="ECO:0000313" key="1">
    <source>
        <dbReference type="EMBL" id="PFH51038.1"/>
    </source>
</evidence>
<name>A0A2A9NLS3_9AGAR</name>
<gene>
    <name evidence="1" type="ORF">AMATHDRAFT_47432</name>
</gene>
<accession>A0A2A9NLS3</accession>
<protein>
    <submittedName>
        <fullName evidence="1">Uncharacterized protein</fullName>
    </submittedName>
</protein>
<reference evidence="1 2" key="1">
    <citation type="submission" date="2014-02" db="EMBL/GenBank/DDBJ databases">
        <title>Transposable element dynamics among asymbiotic and ectomycorrhizal Amanita fungi.</title>
        <authorList>
            <consortium name="DOE Joint Genome Institute"/>
            <person name="Hess J."/>
            <person name="Skrede I."/>
            <person name="Wolfe B."/>
            <person name="LaButti K."/>
            <person name="Ohm R.A."/>
            <person name="Grigoriev I.V."/>
            <person name="Pringle A."/>
        </authorList>
    </citation>
    <scope>NUCLEOTIDE SEQUENCE [LARGE SCALE GENOMIC DNA]</scope>
    <source>
        <strain evidence="1 2">SKay4041</strain>
    </source>
</reference>
<dbReference type="EMBL" id="KZ301993">
    <property type="protein sequence ID" value="PFH51038.1"/>
    <property type="molecule type" value="Genomic_DNA"/>
</dbReference>
<dbReference type="AlphaFoldDB" id="A0A2A9NLS3"/>
<dbReference type="Proteomes" id="UP000242287">
    <property type="component" value="Unassembled WGS sequence"/>
</dbReference>
<sequence length="452" mass="50299">MSPLVAPKPILHSVTRTTEWSAPARPVADLFTRVYPVVGSMHYTCKFHQMADPRLRKMLCNLSFLAGREIATREKNHLYLLFGLLHAFRVECRPDLHMLHHVPFIGARSQYSSTAEGSTKLSSTAVMILTYVHHPMPPPNPDFPNPLPEEVEFTDRDLCIDYKDASTDFIEGLIEATQPLDAQITRQRRGFVLLPLLCVANPFEIFSALTSMLYQRYVWGINAPVVGMGFDERHAAGRIFIGWLAPPPSPGYLPQVHFATATSADADCSLGLFDLKKPSSIAQLGQFLCDLESSFSDVITRARSGSSLVGHGFCWRADHRCLNPGERGCYTDNPFMPVPPLQCLVPPEELAAAFAELNATPSPLSTLPQIAHRPFNSLSASAPLTSSFGDSDHESGSKKRWPSSLDYNSVEHLLGIYSTPDLRKMSPKFILDHFLDECRKGEGQYSHEPMFL</sequence>
<dbReference type="OrthoDB" id="2919059at2759"/>
<evidence type="ECO:0000313" key="2">
    <source>
        <dbReference type="Proteomes" id="UP000242287"/>
    </source>
</evidence>
<organism evidence="1 2">
    <name type="scientific">Amanita thiersii Skay4041</name>
    <dbReference type="NCBI Taxonomy" id="703135"/>
    <lineage>
        <taxon>Eukaryota</taxon>
        <taxon>Fungi</taxon>
        <taxon>Dikarya</taxon>
        <taxon>Basidiomycota</taxon>
        <taxon>Agaricomycotina</taxon>
        <taxon>Agaricomycetes</taxon>
        <taxon>Agaricomycetidae</taxon>
        <taxon>Agaricales</taxon>
        <taxon>Pluteineae</taxon>
        <taxon>Amanitaceae</taxon>
        <taxon>Amanita</taxon>
    </lineage>
</organism>